<keyword evidence="5 7" id="KW-1133">Transmembrane helix</keyword>
<keyword evidence="3" id="KW-1003">Cell membrane</keyword>
<dbReference type="InterPro" id="IPR007353">
    <property type="entry name" value="DUF421"/>
</dbReference>
<dbReference type="InterPro" id="IPR048454">
    <property type="entry name" value="YetF_N"/>
</dbReference>
<comment type="subcellular location">
    <subcellularLocation>
        <location evidence="1">Cell membrane</location>
        <topology evidence="1">Multi-pass membrane protein</topology>
    </subcellularLocation>
</comment>
<keyword evidence="6 7" id="KW-0472">Membrane</keyword>
<dbReference type="Proteomes" id="UP000252631">
    <property type="component" value="Unassembled WGS sequence"/>
</dbReference>
<evidence type="ECO:0000313" key="10">
    <source>
        <dbReference type="EMBL" id="RED34537.1"/>
    </source>
</evidence>
<dbReference type="RefSeq" id="WP_114358252.1">
    <property type="nucleotide sequence ID" value="NZ_QRDT01000010.1"/>
</dbReference>
<feature type="transmembrane region" description="Helical" evidence="7">
    <location>
        <begin position="60"/>
        <end position="82"/>
    </location>
</feature>
<keyword evidence="13" id="KW-1185">Reference proteome</keyword>
<evidence type="ECO:0000313" key="11">
    <source>
        <dbReference type="EMBL" id="SSW91206.1"/>
    </source>
</evidence>
<evidence type="ECO:0000259" key="9">
    <source>
        <dbReference type="Pfam" id="PF20730"/>
    </source>
</evidence>
<evidence type="ECO:0000256" key="5">
    <source>
        <dbReference type="ARBA" id="ARBA00022989"/>
    </source>
</evidence>
<organism evidence="11 12">
    <name type="scientific">Rhodopseudomonas pentothenatexigens</name>
    <dbReference type="NCBI Taxonomy" id="999699"/>
    <lineage>
        <taxon>Bacteria</taxon>
        <taxon>Pseudomonadati</taxon>
        <taxon>Pseudomonadota</taxon>
        <taxon>Alphaproteobacteria</taxon>
        <taxon>Hyphomicrobiales</taxon>
        <taxon>Nitrobacteraceae</taxon>
        <taxon>Rhodopseudomonas</taxon>
    </lineage>
</organism>
<evidence type="ECO:0000256" key="2">
    <source>
        <dbReference type="ARBA" id="ARBA00006448"/>
    </source>
</evidence>
<evidence type="ECO:0000256" key="1">
    <source>
        <dbReference type="ARBA" id="ARBA00004651"/>
    </source>
</evidence>
<evidence type="ECO:0000256" key="7">
    <source>
        <dbReference type="SAM" id="Phobius"/>
    </source>
</evidence>
<keyword evidence="4 7" id="KW-0812">Transmembrane</keyword>
<dbReference type="EMBL" id="QRDT01000010">
    <property type="protein sequence ID" value="RED34537.1"/>
    <property type="molecule type" value="Genomic_DNA"/>
</dbReference>
<dbReference type="Gene3D" id="3.30.240.20">
    <property type="entry name" value="bsu07140 like domains"/>
    <property type="match status" value="1"/>
</dbReference>
<dbReference type="OrthoDB" id="9793799at2"/>
<dbReference type="Pfam" id="PF04239">
    <property type="entry name" value="DUF421"/>
    <property type="match status" value="1"/>
</dbReference>
<evidence type="ECO:0000256" key="3">
    <source>
        <dbReference type="ARBA" id="ARBA00022475"/>
    </source>
</evidence>
<accession>A0A336JSE7</accession>
<evidence type="ECO:0000256" key="4">
    <source>
        <dbReference type="ARBA" id="ARBA00022692"/>
    </source>
</evidence>
<dbReference type="PANTHER" id="PTHR34582:SF6">
    <property type="entry name" value="UPF0702 TRANSMEMBRANE PROTEIN YCAP"/>
    <property type="match status" value="1"/>
</dbReference>
<dbReference type="InterPro" id="IPR023090">
    <property type="entry name" value="UPF0702_alpha/beta_dom_sf"/>
</dbReference>
<reference evidence="11 12" key="1">
    <citation type="submission" date="2017-08" db="EMBL/GenBank/DDBJ databases">
        <authorList>
            <person name="de Groot N.N."/>
        </authorList>
    </citation>
    <scope>NUCLEOTIDE SEQUENCE [LARGE SCALE GENOMIC DNA]</scope>
    <source>
        <strain evidence="11 12">JA575</strain>
    </source>
</reference>
<evidence type="ECO:0000259" key="8">
    <source>
        <dbReference type="Pfam" id="PF04239"/>
    </source>
</evidence>
<gene>
    <name evidence="10" type="ORF">BJ125_110177</name>
    <name evidence="11" type="ORF">SAMN05892882_110177</name>
</gene>
<dbReference type="PANTHER" id="PTHR34582">
    <property type="entry name" value="UPF0702 TRANSMEMBRANE PROTEIN YCAP"/>
    <property type="match status" value="1"/>
</dbReference>
<feature type="domain" description="YetF C-terminal" evidence="8">
    <location>
        <begin position="83"/>
        <end position="150"/>
    </location>
</feature>
<evidence type="ECO:0000256" key="6">
    <source>
        <dbReference type="ARBA" id="ARBA00023136"/>
    </source>
</evidence>
<feature type="transmembrane region" description="Helical" evidence="7">
    <location>
        <begin position="6"/>
        <end position="23"/>
    </location>
</feature>
<evidence type="ECO:0000313" key="12">
    <source>
        <dbReference type="Proteomes" id="UP000252631"/>
    </source>
</evidence>
<dbReference type="EMBL" id="UFQQ01000010">
    <property type="protein sequence ID" value="SSW91206.1"/>
    <property type="molecule type" value="Genomic_DNA"/>
</dbReference>
<sequence>MQSGLVHVLLVTPIAYAALVLFVRISGKRTLTKLNAFDLVVTVALGSVLATTALDSGVSLAQGVLALAMLIALQYAMTWGSVRSSWFRDLIKSEPTLLLYRGAHIESAMRAQRVTADEIEAVVRSSGLDSLADVDAVVLETDGSFSVVRSVNWSRAGALASIPRPTER</sequence>
<dbReference type="GO" id="GO:0005886">
    <property type="term" value="C:plasma membrane"/>
    <property type="evidence" value="ECO:0007669"/>
    <property type="project" value="UniProtKB-SubCell"/>
</dbReference>
<dbReference type="Pfam" id="PF20730">
    <property type="entry name" value="YetF_N"/>
    <property type="match status" value="1"/>
</dbReference>
<dbReference type="AlphaFoldDB" id="A0A336JSE7"/>
<comment type="similarity">
    <text evidence="2">Belongs to the UPF0702 family.</text>
</comment>
<protein>
    <submittedName>
        <fullName evidence="11">Uncharacterized protein DUF421</fullName>
    </submittedName>
</protein>
<dbReference type="Proteomes" id="UP000256343">
    <property type="component" value="Unassembled WGS sequence"/>
</dbReference>
<name>A0A336JSE7_9BRAD</name>
<evidence type="ECO:0000313" key="13">
    <source>
        <dbReference type="Proteomes" id="UP000256343"/>
    </source>
</evidence>
<proteinExistence type="inferred from homology"/>
<feature type="domain" description="YetF-like N-terminal transmembrane" evidence="9">
    <location>
        <begin position="14"/>
        <end position="78"/>
    </location>
</feature>
<feature type="transmembrane region" description="Helical" evidence="7">
    <location>
        <begin position="35"/>
        <end position="54"/>
    </location>
</feature>
<reference evidence="10 13" key="2">
    <citation type="submission" date="2018-07" db="EMBL/GenBank/DDBJ databases">
        <title>Genomic Encyclopedia of Archaeal and Bacterial Type Strains, Phase II (KMG-II): from individual species to whole genera.</title>
        <authorList>
            <person name="Goeker M."/>
        </authorList>
    </citation>
    <scope>NUCLEOTIDE SEQUENCE [LARGE SCALE GENOMIC DNA]</scope>
    <source>
        <strain evidence="10 13">JA575</strain>
    </source>
</reference>